<feature type="binding site" evidence="7">
    <location>
        <position position="240"/>
    </location>
    <ligand>
        <name>L-ornithine</name>
        <dbReference type="ChEBI" id="CHEBI:46911"/>
    </ligand>
</feature>
<comment type="pathway">
    <text evidence="2">Amino-acid biosynthesis; L-arginine biosynthesis; L-arginine from L-ornithine and carbamoyl phosphate: step 1/3.</text>
</comment>
<evidence type="ECO:0000256" key="5">
    <source>
        <dbReference type="ARBA" id="ARBA00022679"/>
    </source>
</evidence>
<dbReference type="PATRIC" id="fig|104102.7.peg.1422"/>
<dbReference type="GO" id="GO:0004585">
    <property type="term" value="F:ornithine carbamoyltransferase activity"/>
    <property type="evidence" value="ECO:0007669"/>
    <property type="project" value="UniProtKB-UniRule"/>
</dbReference>
<dbReference type="SUPFAM" id="SSF53671">
    <property type="entry name" value="Aspartate/ornithine carbamoyltransferase"/>
    <property type="match status" value="1"/>
</dbReference>
<dbReference type="InterPro" id="IPR006131">
    <property type="entry name" value="Asp_carbamoyltransf_Asp/Orn-bd"/>
</dbReference>
<dbReference type="PRINTS" id="PR00102">
    <property type="entry name" value="OTCASE"/>
</dbReference>
<dbReference type="GeneID" id="89477218"/>
<dbReference type="Pfam" id="PF02729">
    <property type="entry name" value="OTCace_N"/>
    <property type="match status" value="1"/>
</dbReference>
<dbReference type="GO" id="GO:0019240">
    <property type="term" value="P:citrulline biosynthetic process"/>
    <property type="evidence" value="ECO:0007669"/>
    <property type="project" value="TreeGrafter"/>
</dbReference>
<dbReference type="FunFam" id="3.40.50.1370:FF:000008">
    <property type="entry name" value="Ornithine carbamoyltransferase"/>
    <property type="match status" value="1"/>
</dbReference>
<feature type="binding site" evidence="7">
    <location>
        <position position="122"/>
    </location>
    <ligand>
        <name>carbamoyl phosphate</name>
        <dbReference type="ChEBI" id="CHEBI:58228"/>
    </ligand>
</feature>
<dbReference type="RefSeq" id="WP_035379395.1">
    <property type="nucleotide sequence ID" value="NZ_JACAOJ010000027.1"/>
</dbReference>
<dbReference type="InterPro" id="IPR024904">
    <property type="entry name" value="OTCase_ArgI"/>
</dbReference>
<evidence type="ECO:0000256" key="7">
    <source>
        <dbReference type="HAMAP-Rule" id="MF_01109"/>
    </source>
</evidence>
<comment type="catalytic activity">
    <reaction evidence="6 7">
        <text>carbamoyl phosphate + L-ornithine = L-citrulline + phosphate + H(+)</text>
        <dbReference type="Rhea" id="RHEA:19513"/>
        <dbReference type="ChEBI" id="CHEBI:15378"/>
        <dbReference type="ChEBI" id="CHEBI:43474"/>
        <dbReference type="ChEBI" id="CHEBI:46911"/>
        <dbReference type="ChEBI" id="CHEBI:57743"/>
        <dbReference type="ChEBI" id="CHEBI:58228"/>
        <dbReference type="EC" id="2.1.3.3"/>
    </reaction>
</comment>
<feature type="domain" description="Aspartate/ornithine carbamoyltransferase Asp/Orn-binding" evidence="8">
    <location>
        <begin position="168"/>
        <end position="319"/>
    </location>
</feature>
<evidence type="ECO:0000256" key="4">
    <source>
        <dbReference type="ARBA" id="ARBA00013007"/>
    </source>
</evidence>
<evidence type="ECO:0000259" key="8">
    <source>
        <dbReference type="Pfam" id="PF00185"/>
    </source>
</evidence>
<feature type="binding site" evidence="7">
    <location>
        <begin position="71"/>
        <end position="74"/>
    </location>
    <ligand>
        <name>carbamoyl phosphate</name>
        <dbReference type="ChEBI" id="CHEBI:58228"/>
    </ligand>
</feature>
<feature type="binding site" evidence="7">
    <location>
        <begin position="149"/>
        <end position="152"/>
    </location>
    <ligand>
        <name>carbamoyl phosphate</name>
        <dbReference type="ChEBI" id="CHEBI:58228"/>
    </ligand>
</feature>
<dbReference type="InterPro" id="IPR002292">
    <property type="entry name" value="Orn/put_carbamltrans"/>
</dbReference>
<dbReference type="PRINTS" id="PR00100">
    <property type="entry name" value="AOTCASE"/>
</dbReference>
<feature type="binding site" evidence="7">
    <location>
        <begin position="281"/>
        <end position="282"/>
    </location>
    <ligand>
        <name>carbamoyl phosphate</name>
        <dbReference type="ChEBI" id="CHEBI:58228"/>
    </ligand>
</feature>
<sequence>MSAALSTVSPPQTQAGPRHFLDLKDLDAATLRQILDVARSMKTMQQGRRFPLHPRLPLAGRMLGIILSKPSTRTRVSFEVGIRQLGGDAIILTPGEMQLGRGETIADTARVLSRFVDALVLRTGKTSSLLDLAKWSSVPVINGLTPRSHPVQILADVLTFEEHRGPVKGRTFAWTGDGNNVLVSLIEGAVRFGFKLRAATPPDMRPPQDVLDWATREGGAVEWMADPREAVKGADCVVTDTWISMSDSEEEAATRMAKLEAYQVNPALMALAAPNALFMHCLPAHIGEEVTKDVFEGPQSVVFDEAENRLHAQKGVLAWAMGGADWLSFGKE</sequence>
<feature type="binding site" evidence="7">
    <location>
        <begin position="244"/>
        <end position="245"/>
    </location>
    <ligand>
        <name>L-ornithine</name>
        <dbReference type="ChEBI" id="CHEBI:46911"/>
    </ligand>
</feature>
<organism evidence="10 11">
    <name type="scientific">Acetobacter tropicalis</name>
    <dbReference type="NCBI Taxonomy" id="104102"/>
    <lineage>
        <taxon>Bacteria</taxon>
        <taxon>Pseudomonadati</taxon>
        <taxon>Pseudomonadota</taxon>
        <taxon>Alphaproteobacteria</taxon>
        <taxon>Acetobacterales</taxon>
        <taxon>Acetobacteraceae</taxon>
        <taxon>Acetobacter</taxon>
    </lineage>
</organism>
<dbReference type="GO" id="GO:0005737">
    <property type="term" value="C:cytoplasm"/>
    <property type="evidence" value="ECO:0007669"/>
    <property type="project" value="UniProtKB-SubCell"/>
</dbReference>
<feature type="binding site" evidence="7">
    <location>
        <position position="309"/>
    </location>
    <ligand>
        <name>carbamoyl phosphate</name>
        <dbReference type="ChEBI" id="CHEBI:58228"/>
    </ligand>
</feature>
<dbReference type="PANTHER" id="PTHR45753:SF3">
    <property type="entry name" value="ORNITHINE TRANSCARBAMYLASE, MITOCHONDRIAL"/>
    <property type="match status" value="1"/>
</dbReference>
<evidence type="ECO:0000256" key="1">
    <source>
        <dbReference type="ARBA" id="ARBA00003822"/>
    </source>
</evidence>
<dbReference type="NCBIfam" id="TIGR00658">
    <property type="entry name" value="orni_carb_tr"/>
    <property type="match status" value="1"/>
</dbReference>
<evidence type="ECO:0000313" key="11">
    <source>
        <dbReference type="Proteomes" id="UP000029448"/>
    </source>
</evidence>
<feature type="binding site" evidence="7">
    <location>
        <position position="98"/>
    </location>
    <ligand>
        <name>carbamoyl phosphate</name>
        <dbReference type="ChEBI" id="CHEBI:58228"/>
    </ligand>
</feature>
<comment type="similarity">
    <text evidence="3 7">Belongs to the aspartate/ornithine carbamoyltransferase superfamily. OTCase family.</text>
</comment>
<dbReference type="GO" id="GO:0016597">
    <property type="term" value="F:amino acid binding"/>
    <property type="evidence" value="ECO:0007669"/>
    <property type="project" value="InterPro"/>
</dbReference>
<dbReference type="AlphaFoldDB" id="A0A094ZP36"/>
<evidence type="ECO:0000313" key="10">
    <source>
        <dbReference type="EMBL" id="KGB24021.1"/>
    </source>
</evidence>
<evidence type="ECO:0000259" key="9">
    <source>
        <dbReference type="Pfam" id="PF02729"/>
    </source>
</evidence>
<dbReference type="GO" id="GO:0042450">
    <property type="term" value="P:L-arginine biosynthetic process via ornithine"/>
    <property type="evidence" value="ECO:0007669"/>
    <property type="project" value="UniProtKB-UniRule"/>
</dbReference>
<comment type="caution">
    <text evidence="10">The sequence shown here is derived from an EMBL/GenBank/DDBJ whole genome shotgun (WGS) entry which is preliminary data.</text>
</comment>
<dbReference type="EMBL" id="JOKM01000053">
    <property type="protein sequence ID" value="KGB24021.1"/>
    <property type="molecule type" value="Genomic_DNA"/>
</dbReference>
<gene>
    <name evidence="10" type="ORF">AtDm6_1432</name>
</gene>
<evidence type="ECO:0000256" key="6">
    <source>
        <dbReference type="ARBA" id="ARBA00048772"/>
    </source>
</evidence>
<dbReference type="InterPro" id="IPR036901">
    <property type="entry name" value="Asp/Orn_carbamoylTrfase_sf"/>
</dbReference>
<feature type="binding site" evidence="7">
    <location>
        <position position="180"/>
    </location>
    <ligand>
        <name>L-ornithine</name>
        <dbReference type="ChEBI" id="CHEBI:46911"/>
    </ligand>
</feature>
<dbReference type="NCBIfam" id="NF001986">
    <property type="entry name" value="PRK00779.1"/>
    <property type="match status" value="1"/>
</dbReference>
<evidence type="ECO:0000256" key="3">
    <source>
        <dbReference type="ARBA" id="ARBA00007805"/>
    </source>
</evidence>
<comment type="function">
    <text evidence="1">Reversibly catalyzes the transfer of the carbamoyl group from carbamoyl phosphate (CP) to the N(epsilon) atom of ornithine (ORN) to produce L-citrulline.</text>
</comment>
<accession>A0A094ZP36</accession>
<dbReference type="InterPro" id="IPR006130">
    <property type="entry name" value="Asp/Orn_carbamoylTrfase"/>
</dbReference>
<dbReference type="Pfam" id="PF00185">
    <property type="entry name" value="OTCace"/>
    <property type="match status" value="1"/>
</dbReference>
<dbReference type="EC" id="2.1.3.3" evidence="4 7"/>
<dbReference type="STRING" id="104102.AtDm6_1432"/>
<evidence type="ECO:0000256" key="2">
    <source>
        <dbReference type="ARBA" id="ARBA00004975"/>
    </source>
</evidence>
<dbReference type="Gene3D" id="3.40.50.1370">
    <property type="entry name" value="Aspartate/ornithine carbamoyltransferase"/>
    <property type="match status" value="2"/>
</dbReference>
<keyword evidence="5 7" id="KW-0808">Transferase</keyword>
<dbReference type="Proteomes" id="UP000029448">
    <property type="component" value="Unassembled WGS sequence"/>
</dbReference>
<feature type="domain" description="Aspartate/ornithine carbamoyltransferase carbamoyl-P binding" evidence="9">
    <location>
        <begin position="18"/>
        <end position="162"/>
    </location>
</feature>
<reference evidence="10 11" key="1">
    <citation type="submission" date="2014-06" db="EMBL/GenBank/DDBJ databases">
        <title>Functional and comparative genomic analyses of the Drosophila gut microbiota identify candidate symbiosis factors.</title>
        <authorList>
            <person name="Newell P.D."/>
            <person name="Chaston J.M."/>
            <person name="Douglas A.E."/>
        </authorList>
    </citation>
    <scope>NUCLEOTIDE SEQUENCE [LARGE SCALE GENOMIC DNA]</scope>
    <source>
        <strain evidence="10 11">DmCS_006</strain>
    </source>
</reference>
<comment type="subcellular location">
    <subcellularLocation>
        <location evidence="7">Cytoplasm</location>
    </subcellularLocation>
</comment>
<dbReference type="InterPro" id="IPR006132">
    <property type="entry name" value="Asp/Orn_carbamoyltranf_P-bd"/>
</dbReference>
<keyword evidence="11" id="KW-1185">Reference proteome</keyword>
<protein>
    <recommendedName>
        <fullName evidence="4 7">Ornithine carbamoyltransferase</fullName>
        <shortName evidence="7">OTCase</shortName>
        <ecNumber evidence="4 7">2.1.3.3</ecNumber>
    </recommendedName>
</protein>
<dbReference type="HAMAP" id="MF_01109">
    <property type="entry name" value="OTCase"/>
    <property type="match status" value="1"/>
</dbReference>
<dbReference type="PANTHER" id="PTHR45753">
    <property type="entry name" value="ORNITHINE CARBAMOYLTRANSFERASE, MITOCHONDRIAL"/>
    <property type="match status" value="1"/>
</dbReference>
<proteinExistence type="inferred from homology"/>
<name>A0A094ZP36_9PROT</name>
<keyword evidence="7" id="KW-0963">Cytoplasm</keyword>